<evidence type="ECO:0000313" key="2">
    <source>
        <dbReference type="EMBL" id="KAF6203869.1"/>
    </source>
</evidence>
<protein>
    <submittedName>
        <fullName evidence="2">Uncharacterized protein</fullName>
    </submittedName>
</protein>
<feature type="compositionally biased region" description="Basic and acidic residues" evidence="1">
    <location>
        <begin position="26"/>
        <end position="37"/>
    </location>
</feature>
<feature type="region of interest" description="Disordered" evidence="1">
    <location>
        <begin position="522"/>
        <end position="546"/>
    </location>
</feature>
<dbReference type="EMBL" id="WIXP02000010">
    <property type="protein sequence ID" value="KAF6203869.1"/>
    <property type="molecule type" value="Genomic_DNA"/>
</dbReference>
<dbReference type="Proteomes" id="UP000466442">
    <property type="component" value="Unassembled WGS sequence"/>
</dbReference>
<proteinExistence type="predicted"/>
<dbReference type="AlphaFoldDB" id="A0A8S9X5X1"/>
<name>A0A8S9X5X1_APOLU</name>
<feature type="compositionally biased region" description="Basic and acidic residues" evidence="1">
    <location>
        <begin position="179"/>
        <end position="198"/>
    </location>
</feature>
<evidence type="ECO:0000256" key="1">
    <source>
        <dbReference type="SAM" id="MobiDB-lite"/>
    </source>
</evidence>
<gene>
    <name evidence="2" type="ORF">GE061_002204</name>
</gene>
<evidence type="ECO:0000313" key="3">
    <source>
        <dbReference type="Proteomes" id="UP000466442"/>
    </source>
</evidence>
<sequence>MTSSSPSPAMSETLSSCSTAEEGLDDISHSEPSSPEKKRPKRHNMRTRLEDIMSCRFSPESIAGTGRNEDSSKSMKCCSQNSYKSADYPTSGFGNSQNLCCSLPDMNLEADNECKGLGLDCDCACNNSDSSSEPTEISLELRTDRRRQVVSSYYSHFKQIRSTPSLQNEMSKVGSDGEALGKENDSKTTRNNFDDKGSPKTHSRNNVNLSRTNATVAAILNQDQHFVCKSHQKLQTACNLSDCSPSPMKATDVCQHKDDLVCMPPSYNMEDSFPNDLEIVSMDDTSLGDLPRLPVVNEDSGQTSNINQARPSVNSYASAGENAGSIEVLSPIIPVQEKASPAGESFPGDLSKAESVYENSKLEMENSKVEPNLEVSVDSGQFLGSRRIEKEFKSELEFSTVLTLAYVRVRDLTNSIDKAQEYLAKLDKTDDEVDIDGLRNQIQALFDSRAALSLEHTKWRSQFSEHYHLRKRVLANLKARACRTEQNYFKLRKELMDLEKEPITPKRKRSLLTKILTFGLNHRKTRSGRRQEDRSNEPGGGGRAWQLSTRSSWRFGVGAV</sequence>
<feature type="compositionally biased region" description="Polar residues" evidence="1">
    <location>
        <begin position="1"/>
        <end position="19"/>
    </location>
</feature>
<keyword evidence="3" id="KW-1185">Reference proteome</keyword>
<feature type="region of interest" description="Disordered" evidence="1">
    <location>
        <begin position="1"/>
        <end position="46"/>
    </location>
</feature>
<comment type="caution">
    <text evidence="2">The sequence shown here is derived from an EMBL/GenBank/DDBJ whole genome shotgun (WGS) entry which is preliminary data.</text>
</comment>
<organism evidence="2 3">
    <name type="scientific">Apolygus lucorum</name>
    <name type="common">Small green plant bug</name>
    <name type="synonym">Lygocoris lucorum</name>
    <dbReference type="NCBI Taxonomy" id="248454"/>
    <lineage>
        <taxon>Eukaryota</taxon>
        <taxon>Metazoa</taxon>
        <taxon>Ecdysozoa</taxon>
        <taxon>Arthropoda</taxon>
        <taxon>Hexapoda</taxon>
        <taxon>Insecta</taxon>
        <taxon>Pterygota</taxon>
        <taxon>Neoptera</taxon>
        <taxon>Paraneoptera</taxon>
        <taxon>Hemiptera</taxon>
        <taxon>Heteroptera</taxon>
        <taxon>Panheteroptera</taxon>
        <taxon>Cimicomorpha</taxon>
        <taxon>Miridae</taxon>
        <taxon>Mirini</taxon>
        <taxon>Apolygus</taxon>
    </lineage>
</organism>
<feature type="region of interest" description="Disordered" evidence="1">
    <location>
        <begin position="165"/>
        <end position="208"/>
    </location>
</feature>
<accession>A0A8S9X5X1</accession>
<reference evidence="2" key="1">
    <citation type="journal article" date="2021" name="Mol. Ecol. Resour.">
        <title>Apolygus lucorum genome provides insights into omnivorousness and mesophyll feeding.</title>
        <authorList>
            <person name="Liu Y."/>
            <person name="Liu H."/>
            <person name="Wang H."/>
            <person name="Huang T."/>
            <person name="Liu B."/>
            <person name="Yang B."/>
            <person name="Yin L."/>
            <person name="Li B."/>
            <person name="Zhang Y."/>
            <person name="Zhang S."/>
            <person name="Jiang F."/>
            <person name="Zhang X."/>
            <person name="Ren Y."/>
            <person name="Wang B."/>
            <person name="Wang S."/>
            <person name="Lu Y."/>
            <person name="Wu K."/>
            <person name="Fan W."/>
            <person name="Wang G."/>
        </authorList>
    </citation>
    <scope>NUCLEOTIDE SEQUENCE</scope>
    <source>
        <strain evidence="2">12Hb</strain>
    </source>
</reference>